<protein>
    <submittedName>
        <fullName evidence="1">P2-related tail formation protein</fullName>
    </submittedName>
</protein>
<dbReference type="NCBIfam" id="TIGR01634">
    <property type="entry name" value="tail_P2_I"/>
    <property type="match status" value="1"/>
</dbReference>
<name>A0A7W6E8X0_9HYPH</name>
<accession>A0A7W6E8X0</accession>
<reference evidence="1 2" key="1">
    <citation type="submission" date="2020-08" db="EMBL/GenBank/DDBJ databases">
        <title>Genomic Encyclopedia of Type Strains, Phase IV (KMG-IV): sequencing the most valuable type-strain genomes for metagenomic binning, comparative biology and taxonomic classification.</title>
        <authorList>
            <person name="Goeker M."/>
        </authorList>
    </citation>
    <scope>NUCLEOTIDE SEQUENCE [LARGE SCALE GENOMIC DNA]</scope>
    <source>
        <strain evidence="1 2">DSM 102238</strain>
    </source>
</reference>
<comment type="caution">
    <text evidence="1">The sequence shown here is derived from an EMBL/GenBank/DDBJ whole genome shotgun (WGS) entry which is preliminary data.</text>
</comment>
<dbReference type="Pfam" id="PF09684">
    <property type="entry name" value="Tail_P2_I"/>
    <property type="match status" value="1"/>
</dbReference>
<dbReference type="AlphaFoldDB" id="A0A7W6E8X0"/>
<evidence type="ECO:0000313" key="1">
    <source>
        <dbReference type="EMBL" id="MBB3996878.1"/>
    </source>
</evidence>
<dbReference type="Proteomes" id="UP000542776">
    <property type="component" value="Unassembled WGS sequence"/>
</dbReference>
<proteinExistence type="predicted"/>
<dbReference type="RefSeq" id="WP_183197875.1">
    <property type="nucleotide sequence ID" value="NZ_JACIEK010000001.1"/>
</dbReference>
<sequence>MTNARDILYREAGPFERALAKALSDTLPVPLVELLDPSRTRVEYLPFLAAHESVDLWFDDWSEARKRRMVDEALHLAALKGTRAAIAVFLPYVDAEVIERVSYPRRFVIGRSALGLQPIGHQPFTAHLLVRVPLRRPANAMIIGRSAIARAGLRTLDQTPLRRVERAIVVAKAPETLISVNYGHRRPVTIDDGFPLDGTFLLGGYLHRKRL</sequence>
<organism evidence="1 2">
    <name type="scientific">Aureimonas pseudogalii</name>
    <dbReference type="NCBI Taxonomy" id="1744844"/>
    <lineage>
        <taxon>Bacteria</taxon>
        <taxon>Pseudomonadati</taxon>
        <taxon>Pseudomonadota</taxon>
        <taxon>Alphaproteobacteria</taxon>
        <taxon>Hyphomicrobiales</taxon>
        <taxon>Aurantimonadaceae</taxon>
        <taxon>Aureimonas</taxon>
    </lineage>
</organism>
<dbReference type="EMBL" id="JACIEK010000001">
    <property type="protein sequence ID" value="MBB3996878.1"/>
    <property type="molecule type" value="Genomic_DNA"/>
</dbReference>
<dbReference type="InterPro" id="IPR006521">
    <property type="entry name" value="Tail_protein_I"/>
</dbReference>
<evidence type="ECO:0000313" key="2">
    <source>
        <dbReference type="Proteomes" id="UP000542776"/>
    </source>
</evidence>
<gene>
    <name evidence="1" type="ORF">GGR04_000699</name>
</gene>
<keyword evidence="2" id="KW-1185">Reference proteome</keyword>